<keyword evidence="9" id="KW-1185">Reference proteome</keyword>
<dbReference type="InterPro" id="IPR036986">
    <property type="entry name" value="S4_RNA-bd_sf"/>
</dbReference>
<dbReference type="Pfam" id="PF00849">
    <property type="entry name" value="PseudoU_synth_2"/>
    <property type="match status" value="1"/>
</dbReference>
<evidence type="ECO:0000259" key="7">
    <source>
        <dbReference type="SMART" id="SM00363"/>
    </source>
</evidence>
<proteinExistence type="inferred from homology"/>
<keyword evidence="3 8" id="KW-0413">Isomerase</keyword>
<dbReference type="CDD" id="cd02869">
    <property type="entry name" value="PseudoU_synth_RluA_like"/>
    <property type="match status" value="1"/>
</dbReference>
<protein>
    <recommendedName>
        <fullName evidence="4">RNA pseudouridylate synthase</fullName>
    </recommendedName>
    <alternativeName>
        <fullName evidence="5">RNA-uridine isomerase</fullName>
    </alternativeName>
</protein>
<dbReference type="SMART" id="SM00363">
    <property type="entry name" value="S4"/>
    <property type="match status" value="1"/>
</dbReference>
<keyword evidence="6" id="KW-0694">RNA-binding</keyword>
<evidence type="ECO:0000256" key="1">
    <source>
        <dbReference type="ARBA" id="ARBA00000073"/>
    </source>
</evidence>
<dbReference type="GO" id="GO:0003723">
    <property type="term" value="F:RNA binding"/>
    <property type="evidence" value="ECO:0007669"/>
    <property type="project" value="UniProtKB-KW"/>
</dbReference>
<sequence>MKEIVITQNEAGQRLDKFLRKYLKNMPLSMIYKHIRTKGIVVNGKKSSEKYILNEGDVVLFKFEPEEHKKEKKHKFLKIQNLDLKVAYEDENVLVAEKGVDLLVHPDEGDEFTLTDMVLAYLYDKGEYKPEEEKTFSPSPCNRLDRNTEGLVIYAKNYESLKELNEAVRDGNIKKYYSALIKGKVEDGTYIAYLSKDRLNNKVMVSKEKTRDSKEIITKIRTIDTVGTYSEVEIDLITGRSHQIRAHLASLGCPILGDPKYGVKKLNSILYNKYGLSNQLLIANKIVFTNMKGKLEYLNNHVVAMNLPPAYKKIKNEIFKF</sequence>
<evidence type="ECO:0000256" key="2">
    <source>
        <dbReference type="ARBA" id="ARBA00010876"/>
    </source>
</evidence>
<evidence type="ECO:0000313" key="9">
    <source>
        <dbReference type="Proteomes" id="UP000052015"/>
    </source>
</evidence>
<name>A0A0R3K1B7_CALMK</name>
<dbReference type="SUPFAM" id="SSF55174">
    <property type="entry name" value="Alpha-L RNA-binding motif"/>
    <property type="match status" value="1"/>
</dbReference>
<dbReference type="CDD" id="cd00165">
    <property type="entry name" value="S4"/>
    <property type="match status" value="1"/>
</dbReference>
<dbReference type="PANTHER" id="PTHR21600:SF83">
    <property type="entry name" value="PSEUDOURIDYLATE SYNTHASE RPUSD4, MITOCHONDRIAL"/>
    <property type="match status" value="1"/>
</dbReference>
<comment type="caution">
    <text evidence="8">The sequence shown here is derived from an EMBL/GenBank/DDBJ whole genome shotgun (WGS) entry which is preliminary data.</text>
</comment>
<dbReference type="STRING" id="908809.ABG79_00648"/>
<comment type="catalytic activity">
    <reaction evidence="1">
        <text>a uridine in RNA = a pseudouridine in RNA</text>
        <dbReference type="Rhea" id="RHEA:48348"/>
        <dbReference type="Rhea" id="RHEA-COMP:12068"/>
        <dbReference type="Rhea" id="RHEA-COMP:12069"/>
        <dbReference type="ChEBI" id="CHEBI:65314"/>
        <dbReference type="ChEBI" id="CHEBI:65315"/>
    </reaction>
</comment>
<dbReference type="PROSITE" id="PS50889">
    <property type="entry name" value="S4"/>
    <property type="match status" value="1"/>
</dbReference>
<dbReference type="OrthoDB" id="9807829at2"/>
<dbReference type="Gene3D" id="3.10.290.10">
    <property type="entry name" value="RNA-binding S4 domain"/>
    <property type="match status" value="1"/>
</dbReference>
<feature type="domain" description="RNA-binding S4" evidence="7">
    <location>
        <begin position="13"/>
        <end position="83"/>
    </location>
</feature>
<dbReference type="InterPro" id="IPR006145">
    <property type="entry name" value="PsdUridine_synth_RsuA/RluA"/>
</dbReference>
<dbReference type="InterPro" id="IPR020103">
    <property type="entry name" value="PsdUridine_synth_cat_dom_sf"/>
</dbReference>
<comment type="similarity">
    <text evidence="2">Belongs to the pseudouridine synthase RluA family.</text>
</comment>
<dbReference type="PANTHER" id="PTHR21600">
    <property type="entry name" value="MITOCHONDRIAL RNA PSEUDOURIDINE SYNTHASE"/>
    <property type="match status" value="1"/>
</dbReference>
<dbReference type="GO" id="GO:0000455">
    <property type="term" value="P:enzyme-directed rRNA pseudouridine synthesis"/>
    <property type="evidence" value="ECO:0007669"/>
    <property type="project" value="UniProtKB-ARBA"/>
</dbReference>
<evidence type="ECO:0000256" key="6">
    <source>
        <dbReference type="PROSITE-ProRule" id="PRU00182"/>
    </source>
</evidence>
<dbReference type="AlphaFoldDB" id="A0A0R3K1B7"/>
<dbReference type="PATRIC" id="fig|908809.3.peg.653"/>
<dbReference type="GO" id="GO:0120159">
    <property type="term" value="F:rRNA pseudouridine synthase activity"/>
    <property type="evidence" value="ECO:0007669"/>
    <property type="project" value="UniProtKB-ARBA"/>
</dbReference>
<accession>A0A0R3K1B7</accession>
<dbReference type="Gene3D" id="3.30.2350.10">
    <property type="entry name" value="Pseudouridine synthase"/>
    <property type="match status" value="1"/>
</dbReference>
<organism evidence="8 9">
    <name type="scientific">Caloramator mitchellensis</name>
    <dbReference type="NCBI Taxonomy" id="908809"/>
    <lineage>
        <taxon>Bacteria</taxon>
        <taxon>Bacillati</taxon>
        <taxon>Bacillota</taxon>
        <taxon>Clostridia</taxon>
        <taxon>Eubacteriales</taxon>
        <taxon>Clostridiaceae</taxon>
        <taxon>Caloramator</taxon>
    </lineage>
</organism>
<dbReference type="InterPro" id="IPR050188">
    <property type="entry name" value="RluA_PseudoU_synthase"/>
</dbReference>
<evidence type="ECO:0000313" key="8">
    <source>
        <dbReference type="EMBL" id="KRQ87310.1"/>
    </source>
</evidence>
<reference evidence="8 9" key="1">
    <citation type="submission" date="2015-09" db="EMBL/GenBank/DDBJ databases">
        <title>Draft genome sequence of a Caloramator mitchellensis, a moderate thermophile from the Great Artesian Basin of Australia.</title>
        <authorList>
            <person name="Patel B.K."/>
        </authorList>
    </citation>
    <scope>NUCLEOTIDE SEQUENCE [LARGE SCALE GENOMIC DNA]</scope>
    <source>
        <strain evidence="8 9">VF08</strain>
    </source>
</reference>
<gene>
    <name evidence="8" type="primary">rluC</name>
    <name evidence="8" type="ORF">ABG79_00648</name>
</gene>
<evidence type="ECO:0000256" key="4">
    <source>
        <dbReference type="ARBA" id="ARBA00031870"/>
    </source>
</evidence>
<dbReference type="SUPFAM" id="SSF55120">
    <property type="entry name" value="Pseudouridine synthase"/>
    <property type="match status" value="1"/>
</dbReference>
<evidence type="ECO:0000256" key="5">
    <source>
        <dbReference type="ARBA" id="ARBA00033164"/>
    </source>
</evidence>
<dbReference type="Proteomes" id="UP000052015">
    <property type="component" value="Unassembled WGS sequence"/>
</dbReference>
<dbReference type="EMBL" id="LKHP01000003">
    <property type="protein sequence ID" value="KRQ87310.1"/>
    <property type="molecule type" value="Genomic_DNA"/>
</dbReference>
<dbReference type="RefSeq" id="WP_057977069.1">
    <property type="nucleotide sequence ID" value="NZ_LKHP01000003.1"/>
</dbReference>
<evidence type="ECO:0000256" key="3">
    <source>
        <dbReference type="ARBA" id="ARBA00023235"/>
    </source>
</evidence>
<dbReference type="InterPro" id="IPR002942">
    <property type="entry name" value="S4_RNA-bd"/>
</dbReference>